<evidence type="ECO:0000256" key="6">
    <source>
        <dbReference type="ARBA" id="ARBA00024867"/>
    </source>
</evidence>
<dbReference type="InterPro" id="IPR058245">
    <property type="entry name" value="NreC/VraR/RcsB-like_REC"/>
</dbReference>
<comment type="caution">
    <text evidence="10">The sequence shown here is derived from an EMBL/GenBank/DDBJ whole genome shotgun (WGS) entry which is preliminary data.</text>
</comment>
<evidence type="ECO:0000256" key="5">
    <source>
        <dbReference type="ARBA" id="ARBA00023163"/>
    </source>
</evidence>
<dbReference type="PROSITE" id="PS50043">
    <property type="entry name" value="HTH_LUXR_2"/>
    <property type="match status" value="1"/>
</dbReference>
<evidence type="ECO:0000313" key="11">
    <source>
        <dbReference type="Proteomes" id="UP000449710"/>
    </source>
</evidence>
<dbReference type="PANTHER" id="PTHR43214:SF39">
    <property type="entry name" value="TRANSCRIPTIONAL REGULATORY PROTEIN DEGU"/>
    <property type="match status" value="1"/>
</dbReference>
<dbReference type="SUPFAM" id="SSF52172">
    <property type="entry name" value="CheY-like"/>
    <property type="match status" value="1"/>
</dbReference>
<evidence type="ECO:0000256" key="2">
    <source>
        <dbReference type="ARBA" id="ARBA00022553"/>
    </source>
</evidence>
<dbReference type="PROSITE" id="PS00622">
    <property type="entry name" value="HTH_LUXR_1"/>
    <property type="match status" value="1"/>
</dbReference>
<dbReference type="GO" id="GO:0006355">
    <property type="term" value="P:regulation of DNA-templated transcription"/>
    <property type="evidence" value="ECO:0007669"/>
    <property type="project" value="InterPro"/>
</dbReference>
<name>A0AA44BDF7_9CLOT</name>
<evidence type="ECO:0000259" key="9">
    <source>
        <dbReference type="PROSITE" id="PS50110"/>
    </source>
</evidence>
<protein>
    <recommendedName>
        <fullName evidence="1">Stage 0 sporulation protein A homolog</fullName>
    </recommendedName>
</protein>
<dbReference type="InterPro" id="IPR039420">
    <property type="entry name" value="WalR-like"/>
</dbReference>
<proteinExistence type="predicted"/>
<dbReference type="InterPro" id="IPR001789">
    <property type="entry name" value="Sig_transdc_resp-reg_receiver"/>
</dbReference>
<dbReference type="Gene3D" id="3.40.50.2300">
    <property type="match status" value="1"/>
</dbReference>
<keyword evidence="4" id="KW-0238">DNA-binding</keyword>
<evidence type="ECO:0000256" key="4">
    <source>
        <dbReference type="ARBA" id="ARBA00023125"/>
    </source>
</evidence>
<keyword evidence="3" id="KW-0805">Transcription regulation</keyword>
<dbReference type="SMART" id="SM00448">
    <property type="entry name" value="REC"/>
    <property type="match status" value="1"/>
</dbReference>
<dbReference type="Pfam" id="PF00196">
    <property type="entry name" value="GerE"/>
    <property type="match status" value="1"/>
</dbReference>
<dbReference type="AlphaFoldDB" id="A0AA44BDF7"/>
<keyword evidence="5" id="KW-0804">Transcription</keyword>
<dbReference type="CDD" id="cd17535">
    <property type="entry name" value="REC_NarL-like"/>
    <property type="match status" value="1"/>
</dbReference>
<dbReference type="Pfam" id="PF00072">
    <property type="entry name" value="Response_reg"/>
    <property type="match status" value="1"/>
</dbReference>
<organism evidence="10 11">
    <name type="scientific">Isachenkonia alkalipeptolytica</name>
    <dbReference type="NCBI Taxonomy" id="2565777"/>
    <lineage>
        <taxon>Bacteria</taxon>
        <taxon>Bacillati</taxon>
        <taxon>Bacillota</taxon>
        <taxon>Clostridia</taxon>
        <taxon>Eubacteriales</taxon>
        <taxon>Clostridiaceae</taxon>
        <taxon>Isachenkonia</taxon>
    </lineage>
</organism>
<dbReference type="InterPro" id="IPR016032">
    <property type="entry name" value="Sig_transdc_resp-reg_C-effctor"/>
</dbReference>
<evidence type="ECO:0000256" key="1">
    <source>
        <dbReference type="ARBA" id="ARBA00018672"/>
    </source>
</evidence>
<dbReference type="PANTHER" id="PTHR43214">
    <property type="entry name" value="TWO-COMPONENT RESPONSE REGULATOR"/>
    <property type="match status" value="1"/>
</dbReference>
<evidence type="ECO:0000256" key="3">
    <source>
        <dbReference type="ARBA" id="ARBA00023015"/>
    </source>
</evidence>
<dbReference type="GO" id="GO:0003677">
    <property type="term" value="F:DNA binding"/>
    <property type="evidence" value="ECO:0007669"/>
    <property type="project" value="UniProtKB-KW"/>
</dbReference>
<feature type="domain" description="HTH luxR-type" evidence="8">
    <location>
        <begin position="156"/>
        <end position="221"/>
    </location>
</feature>
<accession>A0AA44BDF7</accession>
<dbReference type="PROSITE" id="PS50110">
    <property type="entry name" value="RESPONSE_REGULATORY"/>
    <property type="match status" value="1"/>
</dbReference>
<dbReference type="CDD" id="cd06170">
    <property type="entry name" value="LuxR_C_like"/>
    <property type="match status" value="1"/>
</dbReference>
<comment type="function">
    <text evidence="6">May play the central regulatory role in sporulation. It may be an element of the effector pathway responsible for the activation of sporulation genes in response to nutritional stress. Spo0A may act in concert with spo0H (a sigma factor) to control the expression of some genes that are critical to the sporulation process.</text>
</comment>
<keyword evidence="2 7" id="KW-0597">Phosphoprotein</keyword>
<dbReference type="InterPro" id="IPR000792">
    <property type="entry name" value="Tscrpt_reg_LuxR_C"/>
</dbReference>
<dbReference type="FunFam" id="1.10.10.10:FF:000153">
    <property type="entry name" value="LuxR family transcriptional regulator"/>
    <property type="match status" value="1"/>
</dbReference>
<feature type="domain" description="Response regulatory" evidence="9">
    <location>
        <begin position="12"/>
        <end position="128"/>
    </location>
</feature>
<dbReference type="SMART" id="SM00421">
    <property type="entry name" value="HTH_LUXR"/>
    <property type="match status" value="1"/>
</dbReference>
<reference evidence="10 11" key="1">
    <citation type="submission" date="2019-04" db="EMBL/GenBank/DDBJ databases">
        <title>Isachenkonia alkalipeptolytica gen. nov. sp. nov. a new anaerobic, alkiliphilic organothrophic bacterium capable to reduce synthesized ferrihydrite isolated from a soda lake.</title>
        <authorList>
            <person name="Toshchakov S.V."/>
            <person name="Zavarzina D.G."/>
            <person name="Zhilina T.N."/>
            <person name="Kostrikina N.A."/>
            <person name="Kublanov I.V."/>
        </authorList>
    </citation>
    <scope>NUCLEOTIDE SEQUENCE [LARGE SCALE GENOMIC DNA]</scope>
    <source>
        <strain evidence="10 11">Z-1701</strain>
    </source>
</reference>
<dbReference type="SUPFAM" id="SSF46894">
    <property type="entry name" value="C-terminal effector domain of the bipartite response regulators"/>
    <property type="match status" value="1"/>
</dbReference>
<feature type="modified residue" description="4-aspartylphosphate" evidence="7">
    <location>
        <position position="63"/>
    </location>
</feature>
<evidence type="ECO:0000256" key="7">
    <source>
        <dbReference type="PROSITE-ProRule" id="PRU00169"/>
    </source>
</evidence>
<sequence>MSDRKGCGNMIKILLVDDHLLVRQGIKKILELEEDFQVVGEAGNGEEALEILKEMKPDIVLLDINMPGLNGIETLRQIKAMEDRQKVIMLTFHEEREYLIETINLGAEGYILKDAESDSLIRGIRDVNKGGSYVHPSIAGELVKTHKKDKPEVNQDLEALKKLTRREKEVLKLISQGMNNREIANTLFISEKTVKNHVSNIFKKIHVNDRTQAAIFALKNQRDQ</sequence>
<keyword evidence="11" id="KW-1185">Reference proteome</keyword>
<evidence type="ECO:0000313" key="10">
    <source>
        <dbReference type="EMBL" id="NBG87912.1"/>
    </source>
</evidence>
<dbReference type="PRINTS" id="PR00038">
    <property type="entry name" value="HTHLUXR"/>
</dbReference>
<evidence type="ECO:0000259" key="8">
    <source>
        <dbReference type="PROSITE" id="PS50043"/>
    </source>
</evidence>
<dbReference type="EMBL" id="SUMG01000004">
    <property type="protein sequence ID" value="NBG87912.1"/>
    <property type="molecule type" value="Genomic_DNA"/>
</dbReference>
<dbReference type="Proteomes" id="UP000449710">
    <property type="component" value="Unassembled WGS sequence"/>
</dbReference>
<gene>
    <name evidence="10" type="ORF">ISALK_05300</name>
</gene>
<dbReference type="InterPro" id="IPR011006">
    <property type="entry name" value="CheY-like_superfamily"/>
</dbReference>
<dbReference type="GO" id="GO:0000160">
    <property type="term" value="P:phosphorelay signal transduction system"/>
    <property type="evidence" value="ECO:0007669"/>
    <property type="project" value="InterPro"/>
</dbReference>